<feature type="transmembrane region" description="Helical" evidence="1">
    <location>
        <begin position="42"/>
        <end position="68"/>
    </location>
</feature>
<dbReference type="Proteomes" id="UP001501521">
    <property type="component" value="Unassembled WGS sequence"/>
</dbReference>
<keyword evidence="1" id="KW-0812">Transmembrane</keyword>
<evidence type="ECO:0000313" key="2">
    <source>
        <dbReference type="EMBL" id="GAA4891826.1"/>
    </source>
</evidence>
<feature type="transmembrane region" description="Helical" evidence="1">
    <location>
        <begin position="114"/>
        <end position="135"/>
    </location>
</feature>
<accession>A0ABP9F3I1</accession>
<reference evidence="3" key="1">
    <citation type="journal article" date="2019" name="Int. J. Syst. Evol. Microbiol.">
        <title>The Global Catalogue of Microorganisms (GCM) 10K type strain sequencing project: providing services to taxonomists for standard genome sequencing and annotation.</title>
        <authorList>
            <consortium name="The Broad Institute Genomics Platform"/>
            <consortium name="The Broad Institute Genome Sequencing Center for Infectious Disease"/>
            <person name="Wu L."/>
            <person name="Ma J."/>
        </authorList>
    </citation>
    <scope>NUCLEOTIDE SEQUENCE [LARGE SCALE GENOMIC DNA]</scope>
    <source>
        <strain evidence="3">JCM 19125</strain>
    </source>
</reference>
<keyword evidence="1" id="KW-0472">Membrane</keyword>
<dbReference type="RefSeq" id="WP_345578769.1">
    <property type="nucleotide sequence ID" value="NZ_BAABLV010000008.1"/>
</dbReference>
<organism evidence="2 3">
    <name type="scientific">Tessaracoccus lubricantis</name>
    <dbReference type="NCBI Taxonomy" id="545543"/>
    <lineage>
        <taxon>Bacteria</taxon>
        <taxon>Bacillati</taxon>
        <taxon>Actinomycetota</taxon>
        <taxon>Actinomycetes</taxon>
        <taxon>Propionibacteriales</taxon>
        <taxon>Propionibacteriaceae</taxon>
        <taxon>Tessaracoccus</taxon>
    </lineage>
</organism>
<feature type="transmembrane region" description="Helical" evidence="1">
    <location>
        <begin position="80"/>
        <end position="102"/>
    </location>
</feature>
<comment type="caution">
    <text evidence="2">The sequence shown here is derived from an EMBL/GenBank/DDBJ whole genome shotgun (WGS) entry which is preliminary data.</text>
</comment>
<sequence>MYRTASLATGLLYLLTIVTSIPALALKAPALADPGAEGARTALQWAAVLEIALALACIGTAVAIYPALRSLHPTRALGFVAARTLEAGLVMLGVVAMLSVTAAREAALVAVHDWAFLLGPGLIPAVNAALLGSALHRARLVPRAIPVVGLIGAPLLAVSAGLTLFGLVPQVSPVAGLLALPIVLWELGLGLWLTFRGLRAHPVA</sequence>
<proteinExistence type="predicted"/>
<feature type="transmembrane region" description="Helical" evidence="1">
    <location>
        <begin position="174"/>
        <end position="195"/>
    </location>
</feature>
<dbReference type="EMBL" id="BAABLV010000008">
    <property type="protein sequence ID" value="GAA4891826.1"/>
    <property type="molecule type" value="Genomic_DNA"/>
</dbReference>
<keyword evidence="1" id="KW-1133">Transmembrane helix</keyword>
<keyword evidence="3" id="KW-1185">Reference proteome</keyword>
<evidence type="ECO:0000256" key="1">
    <source>
        <dbReference type="SAM" id="Phobius"/>
    </source>
</evidence>
<dbReference type="Pfam" id="PF14329">
    <property type="entry name" value="DUF4386"/>
    <property type="match status" value="1"/>
</dbReference>
<protein>
    <recommendedName>
        <fullName evidence="4">DUF4386 domain-containing protein</fullName>
    </recommendedName>
</protein>
<evidence type="ECO:0008006" key="4">
    <source>
        <dbReference type="Google" id="ProtNLM"/>
    </source>
</evidence>
<name>A0ABP9F3I1_9ACTN</name>
<evidence type="ECO:0000313" key="3">
    <source>
        <dbReference type="Proteomes" id="UP001501521"/>
    </source>
</evidence>
<dbReference type="InterPro" id="IPR025495">
    <property type="entry name" value="DUF4386"/>
</dbReference>
<feature type="transmembrane region" description="Helical" evidence="1">
    <location>
        <begin position="147"/>
        <end position="168"/>
    </location>
</feature>
<gene>
    <name evidence="2" type="ORF">GCM10025789_06010</name>
</gene>